<dbReference type="Proteomes" id="UP000253153">
    <property type="component" value="Unassembled WGS sequence"/>
</dbReference>
<dbReference type="AlphaFoldDB" id="A0A366QWH8"/>
<organism evidence="1 2">
    <name type="scientific">Fusarium coffeatum</name>
    <dbReference type="NCBI Taxonomy" id="231269"/>
    <lineage>
        <taxon>Eukaryota</taxon>
        <taxon>Fungi</taxon>
        <taxon>Dikarya</taxon>
        <taxon>Ascomycota</taxon>
        <taxon>Pezizomycotina</taxon>
        <taxon>Sordariomycetes</taxon>
        <taxon>Hypocreomycetidae</taxon>
        <taxon>Hypocreales</taxon>
        <taxon>Nectriaceae</taxon>
        <taxon>Fusarium</taxon>
        <taxon>Fusarium incarnatum-equiseti species complex</taxon>
    </lineage>
</organism>
<keyword evidence="2" id="KW-1185">Reference proteome</keyword>
<comment type="caution">
    <text evidence="1">The sequence shown here is derived from an EMBL/GenBank/DDBJ whole genome shotgun (WGS) entry which is preliminary data.</text>
</comment>
<dbReference type="OrthoDB" id="5104836at2759"/>
<protein>
    <submittedName>
        <fullName evidence="1">Uncharacterized protein</fullName>
    </submittedName>
</protein>
<accession>A0A366QWH8</accession>
<dbReference type="EMBL" id="QKXC01000273">
    <property type="protein sequence ID" value="RBR09072.1"/>
    <property type="molecule type" value="Genomic_DNA"/>
</dbReference>
<evidence type="ECO:0000313" key="1">
    <source>
        <dbReference type="EMBL" id="RBR09072.1"/>
    </source>
</evidence>
<gene>
    <name evidence="1" type="ORF">FIESC28_10012</name>
</gene>
<reference evidence="1 2" key="1">
    <citation type="submission" date="2018-06" db="EMBL/GenBank/DDBJ databases">
        <title>Fusarium incarnatum-equiseti species complex species 28.</title>
        <authorList>
            <person name="Gardiner D.M."/>
        </authorList>
    </citation>
    <scope>NUCLEOTIDE SEQUENCE [LARGE SCALE GENOMIC DNA]</scope>
    <source>
        <strain evidence="1 2">FIESC_28</strain>
    </source>
</reference>
<proteinExistence type="predicted"/>
<name>A0A366QWH8_9HYPO</name>
<sequence length="277" mass="29495">MLFITGTIASPCKPKTTQEPSESLVSSVVQSISFELVSTTDATTTVAEILSSTTAGIAATSTGITSTDVTSTAEISQVTSEALTRASTQTSVDITALTTVTTETTSDTTTWITLTTEATADTTTWFTETSTVETTTTAEAPPSVTTFSLRASNSGFTSANGKWVVQHASEGIRLGPDPNLEDGFEIIDFSIEPVTNYLKVDDSYVVASESTSGIGFYESNSVSRYIVCTPPVAKGEKLSCHDMFGDWYSWAVDSTNGLFLRYDIANEFYSPVDLIVS</sequence>
<evidence type="ECO:0000313" key="2">
    <source>
        <dbReference type="Proteomes" id="UP000253153"/>
    </source>
</evidence>
<dbReference type="RefSeq" id="XP_031011777.1">
    <property type="nucleotide sequence ID" value="XM_031164147.1"/>
</dbReference>
<dbReference type="GeneID" id="41999443"/>